<keyword evidence="3" id="KW-1185">Reference proteome</keyword>
<feature type="compositionally biased region" description="Pro residues" evidence="1">
    <location>
        <begin position="50"/>
        <end position="59"/>
    </location>
</feature>
<dbReference type="Proteomes" id="UP000299102">
    <property type="component" value="Unassembled WGS sequence"/>
</dbReference>
<feature type="compositionally biased region" description="Basic and acidic residues" evidence="1">
    <location>
        <begin position="1"/>
        <end position="10"/>
    </location>
</feature>
<organism evidence="2 3">
    <name type="scientific">Eumeta variegata</name>
    <name type="common">Bagworm moth</name>
    <name type="synonym">Eumeta japonica</name>
    <dbReference type="NCBI Taxonomy" id="151549"/>
    <lineage>
        <taxon>Eukaryota</taxon>
        <taxon>Metazoa</taxon>
        <taxon>Ecdysozoa</taxon>
        <taxon>Arthropoda</taxon>
        <taxon>Hexapoda</taxon>
        <taxon>Insecta</taxon>
        <taxon>Pterygota</taxon>
        <taxon>Neoptera</taxon>
        <taxon>Endopterygota</taxon>
        <taxon>Lepidoptera</taxon>
        <taxon>Glossata</taxon>
        <taxon>Ditrysia</taxon>
        <taxon>Tineoidea</taxon>
        <taxon>Psychidae</taxon>
        <taxon>Oiketicinae</taxon>
        <taxon>Eumeta</taxon>
    </lineage>
</organism>
<accession>A0A4C1UQA2</accession>
<dbReference type="EMBL" id="BGZK01000209">
    <property type="protein sequence ID" value="GBP28643.1"/>
    <property type="molecule type" value="Genomic_DNA"/>
</dbReference>
<proteinExistence type="predicted"/>
<feature type="compositionally biased region" description="Basic and acidic residues" evidence="1">
    <location>
        <begin position="26"/>
        <end position="36"/>
    </location>
</feature>
<feature type="compositionally biased region" description="Low complexity" evidence="1">
    <location>
        <begin position="40"/>
        <end position="49"/>
    </location>
</feature>
<evidence type="ECO:0000256" key="1">
    <source>
        <dbReference type="SAM" id="MobiDB-lite"/>
    </source>
</evidence>
<dbReference type="AlphaFoldDB" id="A0A4C1UQA2"/>
<sequence length="154" mass="16751">MQAADTRRGADAAAGDGARRSRYVNRRTEMPAESRIGRQVVPEPAGVVHPAPPAPPPDTAPHKNHRAIYLIDKLINTGGDTSRVVKGSVFIHEYFESIEVRRPLVLLAKDQTSRRVRCVPNELAGAGGFFARDSESYAETLTERPSTNFTGGLS</sequence>
<protein>
    <submittedName>
        <fullName evidence="2">Uncharacterized protein</fullName>
    </submittedName>
</protein>
<feature type="region of interest" description="Disordered" evidence="1">
    <location>
        <begin position="1"/>
        <end position="63"/>
    </location>
</feature>
<gene>
    <name evidence="2" type="ORF">EVAR_85842_1</name>
</gene>
<reference evidence="2 3" key="1">
    <citation type="journal article" date="2019" name="Commun. Biol.">
        <title>The bagworm genome reveals a unique fibroin gene that provides high tensile strength.</title>
        <authorList>
            <person name="Kono N."/>
            <person name="Nakamura H."/>
            <person name="Ohtoshi R."/>
            <person name="Tomita M."/>
            <person name="Numata K."/>
            <person name="Arakawa K."/>
        </authorList>
    </citation>
    <scope>NUCLEOTIDE SEQUENCE [LARGE SCALE GENOMIC DNA]</scope>
</reference>
<name>A0A4C1UQA2_EUMVA</name>
<evidence type="ECO:0000313" key="3">
    <source>
        <dbReference type="Proteomes" id="UP000299102"/>
    </source>
</evidence>
<evidence type="ECO:0000313" key="2">
    <source>
        <dbReference type="EMBL" id="GBP28643.1"/>
    </source>
</evidence>
<comment type="caution">
    <text evidence="2">The sequence shown here is derived from an EMBL/GenBank/DDBJ whole genome shotgun (WGS) entry which is preliminary data.</text>
</comment>